<dbReference type="AlphaFoldDB" id="A0A0U5BNM9"/>
<evidence type="ECO:0000313" key="2">
    <source>
        <dbReference type="Proteomes" id="UP000052230"/>
    </source>
</evidence>
<proteinExistence type="predicted"/>
<protein>
    <submittedName>
        <fullName evidence="1">Uncharacterized protein</fullName>
    </submittedName>
</protein>
<name>A0A0U5BNM9_XANCI</name>
<gene>
    <name evidence="1" type="ORF">XAC3562_10035</name>
</gene>
<dbReference type="Proteomes" id="UP000052230">
    <property type="component" value="Unassembled WGS sequence"/>
</dbReference>
<reference evidence="1 2" key="1">
    <citation type="submission" date="2014-09" db="EMBL/GenBank/DDBJ databases">
        <authorList>
            <person name="Regsiter A."/>
        </authorList>
    </citation>
    <scope>NUCLEOTIDE SEQUENCE [LARGE SCALE GENOMIC DNA]</scope>
</reference>
<evidence type="ECO:0000313" key="1">
    <source>
        <dbReference type="EMBL" id="CEG14096.1"/>
    </source>
</evidence>
<organism evidence="1 2">
    <name type="scientific">Xanthomonas citri pv. citri</name>
    <dbReference type="NCBI Taxonomy" id="611301"/>
    <lineage>
        <taxon>Bacteria</taxon>
        <taxon>Pseudomonadati</taxon>
        <taxon>Pseudomonadota</taxon>
        <taxon>Gammaproteobacteria</taxon>
        <taxon>Lysobacterales</taxon>
        <taxon>Lysobacteraceae</taxon>
        <taxon>Xanthomonas</taxon>
    </lineage>
</organism>
<dbReference type="EMBL" id="CCXZ01000001">
    <property type="protein sequence ID" value="CEG14096.1"/>
    <property type="molecule type" value="Genomic_DNA"/>
</dbReference>
<sequence>MDVDGAETTTSAWSMPRACRASLMAARRCFSCCSATTALVKASAGAAKQSSPHITLLSGRERALSTGLSIPLLGRFFLVLSGERSMQPMHAPWAAL</sequence>
<accession>A0A0U5BNM9</accession>
<comment type="caution">
    <text evidence="1">The sequence shown here is derived from an EMBL/GenBank/DDBJ whole genome shotgun (WGS) entry which is preliminary data.</text>
</comment>
<keyword evidence="2" id="KW-1185">Reference proteome</keyword>